<sequence length="287" mass="29196">MKRILSLASAASLLVGLIAAAPTPAGAVDPTRGYNGICTGADALTGVTVVIDFQELNGNGGVAAPTITRCSPNASPGTARTGIKALQDAGIGVTGTAQWGLGFVCRLENRPSSTESIPRTGNPTYKEACVVTPPANAYWSYWHADGAGTTWTYSSFGALNRNVVPGGFEGWSFSLNRSASTNPVPRVTPRNPAVSPSAPTVGLSVNDLDRKITLGQSTSSTWTSTNSTSVTAYAVAPTTGGGSWSGALAVPGGTRTITPTAPGTCTYTVRAVGPQGTVYATAQLTVQ</sequence>
<dbReference type="Proteomes" id="UP000199632">
    <property type="component" value="Unassembled WGS sequence"/>
</dbReference>
<evidence type="ECO:0000313" key="2">
    <source>
        <dbReference type="EMBL" id="SDZ64897.1"/>
    </source>
</evidence>
<evidence type="ECO:0000256" key="1">
    <source>
        <dbReference type="SAM" id="SignalP"/>
    </source>
</evidence>
<name>A0A1H3URB7_9ACTN</name>
<accession>A0A1H3URB7</accession>
<dbReference type="EMBL" id="FNQB01000005">
    <property type="protein sequence ID" value="SDZ64897.1"/>
    <property type="molecule type" value="Genomic_DNA"/>
</dbReference>
<reference evidence="3" key="1">
    <citation type="submission" date="2016-10" db="EMBL/GenBank/DDBJ databases">
        <authorList>
            <person name="Varghese N."/>
            <person name="Submissions S."/>
        </authorList>
    </citation>
    <scope>NUCLEOTIDE SEQUENCE [LARGE SCALE GENOMIC DNA]</scope>
    <source>
        <strain evidence="3">DSM 44718</strain>
    </source>
</reference>
<feature type="chain" id="PRO_5011765280" evidence="1">
    <location>
        <begin position="28"/>
        <end position="287"/>
    </location>
</feature>
<protein>
    <submittedName>
        <fullName evidence="2">Uncharacterized protein</fullName>
    </submittedName>
</protein>
<gene>
    <name evidence="2" type="ORF">SAMN05421684_7867</name>
</gene>
<keyword evidence="1" id="KW-0732">Signal</keyword>
<proteinExistence type="predicted"/>
<dbReference type="STRING" id="137265.SAMN05421684_7867"/>
<organism evidence="2 3">
    <name type="scientific">Asanoa ishikariensis</name>
    <dbReference type="NCBI Taxonomy" id="137265"/>
    <lineage>
        <taxon>Bacteria</taxon>
        <taxon>Bacillati</taxon>
        <taxon>Actinomycetota</taxon>
        <taxon>Actinomycetes</taxon>
        <taxon>Micromonosporales</taxon>
        <taxon>Micromonosporaceae</taxon>
        <taxon>Asanoa</taxon>
    </lineage>
</organism>
<dbReference type="AlphaFoldDB" id="A0A1H3URB7"/>
<keyword evidence="3" id="KW-1185">Reference proteome</keyword>
<feature type="signal peptide" evidence="1">
    <location>
        <begin position="1"/>
        <end position="27"/>
    </location>
</feature>
<dbReference type="RefSeq" id="WP_204082979.1">
    <property type="nucleotide sequence ID" value="NZ_BOND01000029.1"/>
</dbReference>
<evidence type="ECO:0000313" key="3">
    <source>
        <dbReference type="Proteomes" id="UP000199632"/>
    </source>
</evidence>